<proteinExistence type="predicted"/>
<protein>
    <submittedName>
        <fullName evidence="1">Uncharacterized protein</fullName>
    </submittedName>
</protein>
<accession>A0A251XS08</accession>
<organism evidence="1 2">
    <name type="scientific">Clavibacter michiganensis</name>
    <dbReference type="NCBI Taxonomy" id="28447"/>
    <lineage>
        <taxon>Bacteria</taxon>
        <taxon>Bacillati</taxon>
        <taxon>Actinomycetota</taxon>
        <taxon>Actinomycetes</taxon>
        <taxon>Micrococcales</taxon>
        <taxon>Microbacteriaceae</taxon>
        <taxon>Clavibacter</taxon>
    </lineage>
</organism>
<comment type="caution">
    <text evidence="1">The sequence shown here is derived from an EMBL/GenBank/DDBJ whole genome shotgun (WGS) entry which is preliminary data.</text>
</comment>
<name>A0A251XS08_9MICO</name>
<reference evidence="1 2" key="1">
    <citation type="submission" date="2016-08" db="EMBL/GenBank/DDBJ databases">
        <title>Genome sequence of Clavibacter michiganensis spp. strain CASJ009.</title>
        <authorList>
            <person name="Thapa S.P."/>
            <person name="Coaker G."/>
        </authorList>
    </citation>
    <scope>NUCLEOTIDE SEQUENCE [LARGE SCALE GENOMIC DNA]</scope>
    <source>
        <strain evidence="1">CASJ009</strain>
    </source>
</reference>
<dbReference type="Proteomes" id="UP000195106">
    <property type="component" value="Unassembled WGS sequence"/>
</dbReference>
<sequence length="156" mass="15626">MLSLLSIGAVTPSAMADESPTSNLYDVTVGNATTALREGESVTYRMASVSGASGVISSDVVYRGDAGTITVTADRGVYHHAVDMSVPATNSVGESSVTDLTSGFGGGSTPALLLEGDVPTSRLTGHLHSGTLTGEAFSAGLPVPTTGPDNTLCTCC</sequence>
<evidence type="ECO:0000313" key="1">
    <source>
        <dbReference type="EMBL" id="OUE08043.1"/>
    </source>
</evidence>
<dbReference type="AlphaFoldDB" id="A0A251XS08"/>
<gene>
    <name evidence="1" type="ORF">CMsap09_03760</name>
</gene>
<evidence type="ECO:0000313" key="2">
    <source>
        <dbReference type="Proteomes" id="UP000195106"/>
    </source>
</evidence>
<dbReference type="EMBL" id="MDHJ01000001">
    <property type="protein sequence ID" value="OUE08043.1"/>
    <property type="molecule type" value="Genomic_DNA"/>
</dbReference>